<dbReference type="SMART" id="SM00738">
    <property type="entry name" value="NGN"/>
    <property type="match status" value="1"/>
</dbReference>
<dbReference type="AlphaFoldDB" id="A0A931GSV4"/>
<dbReference type="GO" id="GO:0005829">
    <property type="term" value="C:cytosol"/>
    <property type="evidence" value="ECO:0007669"/>
    <property type="project" value="TreeGrafter"/>
</dbReference>
<evidence type="ECO:0000256" key="4">
    <source>
        <dbReference type="ARBA" id="ARBA00023163"/>
    </source>
</evidence>
<dbReference type="PROSITE" id="PS01014">
    <property type="entry name" value="NUSG"/>
    <property type="match status" value="1"/>
</dbReference>
<dbReference type="InterPro" id="IPR008991">
    <property type="entry name" value="Translation_prot_SH3-like_sf"/>
</dbReference>
<dbReference type="SUPFAM" id="SSF50104">
    <property type="entry name" value="Translation proteins SH3-like domain"/>
    <property type="match status" value="1"/>
</dbReference>
<feature type="compositionally biased region" description="Acidic residues" evidence="8">
    <location>
        <begin position="86"/>
        <end position="97"/>
    </location>
</feature>
<proteinExistence type="inferred from homology"/>
<evidence type="ECO:0000256" key="5">
    <source>
        <dbReference type="HAMAP-Rule" id="MF_00948"/>
    </source>
</evidence>
<dbReference type="InterPro" id="IPR047050">
    <property type="entry name" value="NGN"/>
</dbReference>
<feature type="domain" description="NusG-like N-terminal" evidence="9">
    <location>
        <begin position="176"/>
        <end position="284"/>
    </location>
</feature>
<evidence type="ECO:0000256" key="1">
    <source>
        <dbReference type="ARBA" id="ARBA00022472"/>
    </source>
</evidence>
<dbReference type="InterPro" id="IPR014722">
    <property type="entry name" value="Rib_uL2_dom2"/>
</dbReference>
<keyword evidence="11" id="KW-1185">Reference proteome</keyword>
<evidence type="ECO:0000259" key="9">
    <source>
        <dbReference type="SMART" id="SM00738"/>
    </source>
</evidence>
<dbReference type="GO" id="GO:0031564">
    <property type="term" value="P:transcription antitermination"/>
    <property type="evidence" value="ECO:0007669"/>
    <property type="project" value="UniProtKB-UniRule"/>
</dbReference>
<dbReference type="Gene3D" id="3.30.70.940">
    <property type="entry name" value="NusG, N-terminal domain"/>
    <property type="match status" value="1"/>
</dbReference>
<evidence type="ECO:0000256" key="7">
    <source>
        <dbReference type="RuleBase" id="RU000538"/>
    </source>
</evidence>
<feature type="region of interest" description="Disordered" evidence="8">
    <location>
        <begin position="1"/>
        <end position="113"/>
    </location>
</feature>
<gene>
    <name evidence="5" type="primary">nusG</name>
    <name evidence="10" type="ORF">IW254_001381</name>
</gene>
<dbReference type="CDD" id="cd06091">
    <property type="entry name" value="KOW_NusG"/>
    <property type="match status" value="1"/>
</dbReference>
<dbReference type="InterPro" id="IPR036735">
    <property type="entry name" value="NGN_dom_sf"/>
</dbReference>
<evidence type="ECO:0000313" key="10">
    <source>
        <dbReference type="EMBL" id="MBG6122412.1"/>
    </source>
</evidence>
<dbReference type="PANTHER" id="PTHR30265">
    <property type="entry name" value="RHO-INTERACTING TRANSCRIPTION TERMINATION FACTOR NUSG"/>
    <property type="match status" value="1"/>
</dbReference>
<dbReference type="InterPro" id="IPR043425">
    <property type="entry name" value="NusG-like"/>
</dbReference>
<dbReference type="PRINTS" id="PR00338">
    <property type="entry name" value="NUSGTNSCPFCT"/>
</dbReference>
<dbReference type="InterPro" id="IPR001062">
    <property type="entry name" value="Transcrpt_antiterm_NusG"/>
</dbReference>
<feature type="compositionally biased region" description="Low complexity" evidence="8">
    <location>
        <begin position="126"/>
        <end position="135"/>
    </location>
</feature>
<comment type="function">
    <text evidence="5 7">Participates in transcription elongation, termination and antitermination.</text>
</comment>
<dbReference type="GO" id="GO:0006353">
    <property type="term" value="P:DNA-templated transcription termination"/>
    <property type="evidence" value="ECO:0007669"/>
    <property type="project" value="UniProtKB-UniRule"/>
</dbReference>
<name>A0A931GSV4_9CORY</name>
<keyword evidence="1 5" id="KW-0806">Transcription termination</keyword>
<protein>
    <recommendedName>
        <fullName evidence="5 6">Transcription termination/antitermination protein NusG</fullName>
    </recommendedName>
</protein>
<dbReference type="SUPFAM" id="SSF82679">
    <property type="entry name" value="N-utilization substance G protein NusG, N-terminal domain"/>
    <property type="match status" value="1"/>
</dbReference>
<evidence type="ECO:0000256" key="8">
    <source>
        <dbReference type="SAM" id="MobiDB-lite"/>
    </source>
</evidence>
<evidence type="ECO:0000256" key="3">
    <source>
        <dbReference type="ARBA" id="ARBA00023015"/>
    </source>
</evidence>
<comment type="caution">
    <text evidence="10">The sequence shown here is derived from an EMBL/GenBank/DDBJ whole genome shotgun (WGS) entry which is preliminary data.</text>
</comment>
<accession>A0A931GSV4</accession>
<feature type="compositionally biased region" description="Low complexity" evidence="8">
    <location>
        <begin position="98"/>
        <end position="108"/>
    </location>
</feature>
<dbReference type="PANTHER" id="PTHR30265:SF2">
    <property type="entry name" value="TRANSCRIPTION TERMINATION_ANTITERMINATION PROTEIN NUSG"/>
    <property type="match status" value="1"/>
</dbReference>
<reference evidence="10" key="1">
    <citation type="submission" date="2020-11" db="EMBL/GenBank/DDBJ databases">
        <title>Sequencing the genomes of 1000 actinobacteria strains.</title>
        <authorList>
            <person name="Klenk H.-P."/>
        </authorList>
    </citation>
    <scope>NUCLEOTIDE SEQUENCE</scope>
    <source>
        <strain evidence="10">DSM 45632</strain>
    </source>
</reference>
<comment type="similarity">
    <text evidence="5 7">Belongs to the NusG family.</text>
</comment>
<sequence length="373" mass="39750">MSDNKTDANNNLGNVEGQREETMVAEGGPVTGGEDQTDSSEDDSLNSGASTDAPDEASEVTQGEPTLNDDRFEACSGPSDPIDTLPDTDSETAEAAEPEAGAEGATQADPAVAEATNPDAELAVADPAEAAPAEAEPAEAEPAEGNPLEAGDDDATADAEYRRRLREYTRELKKLPGSWYIIQSYSGYENKVKTNLDMRIQTLEVEDSIYDVVVPIEEVVELKDGKRKIVKRKLLPGYVLVRMDINDAAWSVVRETPGVTSFVGNEGNATPVKHKDVAKFLMPKTAPVEGEKAPATSPEGETVIAMPEEEAKPKVAHDFQVGEAVTILSGALASVSATINEIDPETGRIQALVSIFGRETPVELTADQIERII</sequence>
<evidence type="ECO:0000313" key="11">
    <source>
        <dbReference type="Proteomes" id="UP000658613"/>
    </source>
</evidence>
<dbReference type="InterPro" id="IPR015869">
    <property type="entry name" value="Transcrpt_antiterm_NusG_bac_CS"/>
</dbReference>
<keyword evidence="4 5" id="KW-0804">Transcription</keyword>
<feature type="compositionally biased region" description="Acidic residues" evidence="8">
    <location>
        <begin position="35"/>
        <end position="44"/>
    </location>
</feature>
<dbReference type="InterPro" id="IPR006645">
    <property type="entry name" value="NGN-like_dom"/>
</dbReference>
<evidence type="ECO:0000256" key="6">
    <source>
        <dbReference type="NCBIfam" id="TIGR00922"/>
    </source>
</evidence>
<dbReference type="Gene3D" id="2.30.30.30">
    <property type="match status" value="1"/>
</dbReference>
<keyword evidence="2 5" id="KW-0889">Transcription antitermination</keyword>
<dbReference type="NCBIfam" id="TIGR00922">
    <property type="entry name" value="nusG"/>
    <property type="match status" value="1"/>
</dbReference>
<organism evidence="10 11">
    <name type="scientific">Corynebacterium aquatimens</name>
    <dbReference type="NCBI Taxonomy" id="1190508"/>
    <lineage>
        <taxon>Bacteria</taxon>
        <taxon>Bacillati</taxon>
        <taxon>Actinomycetota</taxon>
        <taxon>Actinomycetes</taxon>
        <taxon>Mycobacteriales</taxon>
        <taxon>Corynebacteriaceae</taxon>
        <taxon>Corynebacterium</taxon>
    </lineage>
</organism>
<dbReference type="GO" id="GO:0006354">
    <property type="term" value="P:DNA-templated transcription elongation"/>
    <property type="evidence" value="ECO:0007669"/>
    <property type="project" value="UniProtKB-UniRule"/>
</dbReference>
<dbReference type="Pfam" id="PF02357">
    <property type="entry name" value="NusG"/>
    <property type="match status" value="1"/>
</dbReference>
<dbReference type="CDD" id="cd09891">
    <property type="entry name" value="NGN_Bact_1"/>
    <property type="match status" value="1"/>
</dbReference>
<keyword evidence="3 5" id="KW-0805">Transcription regulation</keyword>
<dbReference type="EMBL" id="JADOUE010000001">
    <property type="protein sequence ID" value="MBG6122412.1"/>
    <property type="molecule type" value="Genomic_DNA"/>
</dbReference>
<feature type="region of interest" description="Disordered" evidence="8">
    <location>
        <begin position="126"/>
        <end position="156"/>
    </location>
</feature>
<dbReference type="Proteomes" id="UP000658613">
    <property type="component" value="Unassembled WGS sequence"/>
</dbReference>
<dbReference type="GO" id="GO:0032784">
    <property type="term" value="P:regulation of DNA-templated transcription elongation"/>
    <property type="evidence" value="ECO:0007669"/>
    <property type="project" value="InterPro"/>
</dbReference>
<evidence type="ECO:0000256" key="2">
    <source>
        <dbReference type="ARBA" id="ARBA00022814"/>
    </source>
</evidence>
<dbReference type="HAMAP" id="MF_00948">
    <property type="entry name" value="NusG"/>
    <property type="match status" value="1"/>
</dbReference>